<sequence>MPRRLRTPTILQMEATECGAAALGIVLAHHGLWLPLEDLRIRCGVSRDGSRASHITRAARQLGMEVQAFRAEPEALGGMALPAILHWGMDHFVVLEGGGGDQWFINDPARGPRRVDGAEFARQFTGIVLSLKPGPDFRPAGSAPSLRRALAARLDGAWPGFWFLLGVSLLLLVPGLLLPAASQVFIDQVLVAQLQSWLPGLLMAMAGLAALMAGLTWLQLRVLLRLETYLAVGGANRFLRHVLRLPVTFFAQRHSGDIASRVLLNDRLAALLAGDIGRVLLAMIGAAVYLAAMAAYDGLLALVVLGLSAINLLALRVLSRRLADDNHRLLVETGLSNGEARQGLQMLDAYKASGSEVLLLRRMMGRQARILNLRQGLAMRRALTDSLPAAIGVLSAAAVLVLGGLRVTAGEMTVGALVAFQGLMLGFAVPVQQLTALGAQIQDARAYLGLLDDTLRHPQAPEFAAAGGSGPIRRLEGRIGLEDIRFGHSPLAPPLLDGISLTVPVGGRLGIVGASGCGKSTLAGLIAGLHRPWSGTVRIDGRPLDEIPRAALRGSVAVVDQNLVLFDGTMRDNLGLWDATLPDERLQAAARDAAIHSDIMARGGYGARVAEEGRNLSGGQRARLEMARALAQDPRILLLDEATAALDPVTEAEVLANLRRRGCTMVVVAHRPSAVRDCDEIIVLEGGRIVQQGAPAALAAQPGPYRRLLQAAA</sequence>
<dbReference type="Pfam" id="PF03412">
    <property type="entry name" value="Peptidase_C39"/>
    <property type="match status" value="1"/>
</dbReference>
<dbReference type="InterPro" id="IPR005074">
    <property type="entry name" value="Peptidase_C39"/>
</dbReference>
<dbReference type="NCBIfam" id="TIGR03796">
    <property type="entry name" value="NHLM_micro_ABC1"/>
    <property type="match status" value="1"/>
</dbReference>
<keyword evidence="5" id="KW-0813">Transport</keyword>
<dbReference type="PANTHER" id="PTHR24221:SF654">
    <property type="entry name" value="ATP-BINDING CASSETTE SUB-FAMILY B MEMBER 6"/>
    <property type="match status" value="1"/>
</dbReference>
<feature type="transmembrane region" description="Helical" evidence="9">
    <location>
        <begin position="268"/>
        <end position="292"/>
    </location>
</feature>
<dbReference type="Pfam" id="PF00005">
    <property type="entry name" value="ABC_tran"/>
    <property type="match status" value="1"/>
</dbReference>
<evidence type="ECO:0000256" key="9">
    <source>
        <dbReference type="SAM" id="Phobius"/>
    </source>
</evidence>
<dbReference type="PROSITE" id="PS50893">
    <property type="entry name" value="ABC_TRANSPORTER_2"/>
    <property type="match status" value="1"/>
</dbReference>
<evidence type="ECO:0000256" key="1">
    <source>
        <dbReference type="ARBA" id="ARBA00004651"/>
    </source>
</evidence>
<evidence type="ECO:0000256" key="8">
    <source>
        <dbReference type="ARBA" id="ARBA00043264"/>
    </source>
</evidence>
<feature type="transmembrane region" description="Helical" evidence="9">
    <location>
        <begin position="197"/>
        <end position="218"/>
    </location>
</feature>
<evidence type="ECO:0000256" key="6">
    <source>
        <dbReference type="ARBA" id="ARBA00022989"/>
    </source>
</evidence>
<proteinExistence type="predicted"/>
<reference evidence="13 14" key="1">
    <citation type="submission" date="2020-09" db="EMBL/GenBank/DDBJ databases">
        <title>Roseomonas.</title>
        <authorList>
            <person name="Zhu W."/>
        </authorList>
    </citation>
    <scope>NUCLEOTIDE SEQUENCE [LARGE SCALE GENOMIC DNA]</scope>
    <source>
        <strain evidence="13 14">1311</strain>
    </source>
</reference>
<dbReference type="RefSeq" id="WP_207444907.1">
    <property type="nucleotide sequence ID" value="NZ_CP061091.1"/>
</dbReference>
<dbReference type="InterPro" id="IPR003439">
    <property type="entry name" value="ABC_transporter-like_ATP-bd"/>
</dbReference>
<feature type="domain" description="Peptidase C39" evidence="12">
    <location>
        <begin position="12"/>
        <end position="131"/>
    </location>
</feature>
<organism evidence="13 14">
    <name type="scientific">Roseomonas marmotae</name>
    <dbReference type="NCBI Taxonomy" id="2768161"/>
    <lineage>
        <taxon>Bacteria</taxon>
        <taxon>Pseudomonadati</taxon>
        <taxon>Pseudomonadota</taxon>
        <taxon>Alphaproteobacteria</taxon>
        <taxon>Acetobacterales</taxon>
        <taxon>Roseomonadaceae</taxon>
        <taxon>Roseomonas</taxon>
    </lineage>
</organism>
<dbReference type="Gene3D" id="3.40.50.300">
    <property type="entry name" value="P-loop containing nucleotide triphosphate hydrolases"/>
    <property type="match status" value="1"/>
</dbReference>
<dbReference type="PROSITE" id="PS50990">
    <property type="entry name" value="PEPTIDASE_C39"/>
    <property type="match status" value="1"/>
</dbReference>
<keyword evidence="7 9" id="KW-0472">Membrane</keyword>
<dbReference type="InterPro" id="IPR017871">
    <property type="entry name" value="ABC_transporter-like_CS"/>
</dbReference>
<dbReference type="EMBL" id="JACTNF010000001">
    <property type="protein sequence ID" value="MBO1073304.1"/>
    <property type="molecule type" value="Genomic_DNA"/>
</dbReference>
<keyword evidence="5" id="KW-0653">Protein transport</keyword>
<keyword evidence="4" id="KW-0067">ATP-binding</keyword>
<dbReference type="PANTHER" id="PTHR24221">
    <property type="entry name" value="ATP-BINDING CASSETTE SUB-FAMILY B"/>
    <property type="match status" value="1"/>
</dbReference>
<evidence type="ECO:0000256" key="4">
    <source>
        <dbReference type="ARBA" id="ARBA00022840"/>
    </source>
</evidence>
<dbReference type="PROSITE" id="PS50929">
    <property type="entry name" value="ABC_TM1F"/>
    <property type="match status" value="1"/>
</dbReference>
<evidence type="ECO:0000256" key="2">
    <source>
        <dbReference type="ARBA" id="ARBA00022692"/>
    </source>
</evidence>
<dbReference type="InterPro" id="IPR039421">
    <property type="entry name" value="Type_1_exporter"/>
</dbReference>
<dbReference type="InterPro" id="IPR011527">
    <property type="entry name" value="ABC1_TM_dom"/>
</dbReference>
<feature type="transmembrane region" description="Helical" evidence="9">
    <location>
        <begin position="157"/>
        <end position="177"/>
    </location>
</feature>
<dbReference type="InterPro" id="IPR003593">
    <property type="entry name" value="AAA+_ATPase"/>
</dbReference>
<comment type="subcellular location">
    <subcellularLocation>
        <location evidence="1">Cell membrane</location>
        <topology evidence="1">Multi-pass membrane protein</topology>
    </subcellularLocation>
</comment>
<protein>
    <submittedName>
        <fullName evidence="13">NHLP family bacteriocin export ABC transporter peptidase/permease/ATPase subunit</fullName>
    </submittedName>
</protein>
<feature type="transmembrane region" description="Helical" evidence="9">
    <location>
        <begin position="298"/>
        <end position="318"/>
    </location>
</feature>
<gene>
    <name evidence="13" type="ORF">IAI60_01630</name>
</gene>
<keyword evidence="14" id="KW-1185">Reference proteome</keyword>
<dbReference type="Proteomes" id="UP001518990">
    <property type="component" value="Unassembled WGS sequence"/>
</dbReference>
<feature type="domain" description="ABC transporter" evidence="10">
    <location>
        <begin position="479"/>
        <end position="711"/>
    </location>
</feature>
<dbReference type="SUPFAM" id="SSF52540">
    <property type="entry name" value="P-loop containing nucleoside triphosphate hydrolases"/>
    <property type="match status" value="1"/>
</dbReference>
<accession>A0ABS3K750</accession>
<evidence type="ECO:0000313" key="13">
    <source>
        <dbReference type="EMBL" id="MBO1073304.1"/>
    </source>
</evidence>
<dbReference type="InterPro" id="IPR022514">
    <property type="entry name" value="NHPM_micro_ABC1"/>
</dbReference>
<evidence type="ECO:0000259" key="11">
    <source>
        <dbReference type="PROSITE" id="PS50929"/>
    </source>
</evidence>
<evidence type="ECO:0000259" key="10">
    <source>
        <dbReference type="PROSITE" id="PS50893"/>
    </source>
</evidence>
<feature type="transmembrane region" description="Helical" evidence="9">
    <location>
        <begin position="387"/>
        <end position="407"/>
    </location>
</feature>
<evidence type="ECO:0000256" key="5">
    <source>
        <dbReference type="ARBA" id="ARBA00022927"/>
    </source>
</evidence>
<comment type="caution">
    <text evidence="13">The sequence shown here is derived from an EMBL/GenBank/DDBJ whole genome shotgun (WGS) entry which is preliminary data.</text>
</comment>
<dbReference type="PROSITE" id="PS00211">
    <property type="entry name" value="ABC_TRANSPORTER_1"/>
    <property type="match status" value="1"/>
</dbReference>
<evidence type="ECO:0000313" key="14">
    <source>
        <dbReference type="Proteomes" id="UP001518990"/>
    </source>
</evidence>
<dbReference type="SUPFAM" id="SSF90123">
    <property type="entry name" value="ABC transporter transmembrane region"/>
    <property type="match status" value="1"/>
</dbReference>
<evidence type="ECO:0000256" key="7">
    <source>
        <dbReference type="ARBA" id="ARBA00023136"/>
    </source>
</evidence>
<dbReference type="Gene3D" id="1.20.1560.10">
    <property type="entry name" value="ABC transporter type 1, transmembrane domain"/>
    <property type="match status" value="1"/>
</dbReference>
<dbReference type="SMART" id="SM00382">
    <property type="entry name" value="AAA"/>
    <property type="match status" value="1"/>
</dbReference>
<dbReference type="InterPro" id="IPR036640">
    <property type="entry name" value="ABC1_TM_sf"/>
</dbReference>
<evidence type="ECO:0000259" key="12">
    <source>
        <dbReference type="PROSITE" id="PS50990"/>
    </source>
</evidence>
<keyword evidence="2 9" id="KW-0812">Transmembrane</keyword>
<dbReference type="Gene3D" id="3.90.70.10">
    <property type="entry name" value="Cysteine proteinases"/>
    <property type="match status" value="1"/>
</dbReference>
<evidence type="ECO:0000256" key="3">
    <source>
        <dbReference type="ARBA" id="ARBA00022741"/>
    </source>
</evidence>
<name>A0ABS3K750_9PROT</name>
<feature type="domain" description="ABC transmembrane type-1" evidence="11">
    <location>
        <begin position="162"/>
        <end position="443"/>
    </location>
</feature>
<dbReference type="Pfam" id="PF00664">
    <property type="entry name" value="ABC_membrane"/>
    <property type="match status" value="1"/>
</dbReference>
<keyword evidence="3" id="KW-0547">Nucleotide-binding</keyword>
<dbReference type="InterPro" id="IPR027417">
    <property type="entry name" value="P-loop_NTPase"/>
</dbReference>
<keyword evidence="8" id="KW-0080">Bacteriocin transport</keyword>
<keyword evidence="6 9" id="KW-1133">Transmembrane helix</keyword>